<organism evidence="2 3">
    <name type="scientific">Saguinus oedipus</name>
    <name type="common">Cotton-top tamarin</name>
    <name type="synonym">Oedipomidas oedipus</name>
    <dbReference type="NCBI Taxonomy" id="9490"/>
    <lineage>
        <taxon>Eukaryota</taxon>
        <taxon>Metazoa</taxon>
        <taxon>Chordata</taxon>
        <taxon>Craniata</taxon>
        <taxon>Vertebrata</taxon>
        <taxon>Euteleostomi</taxon>
        <taxon>Mammalia</taxon>
        <taxon>Eutheria</taxon>
        <taxon>Euarchontoglires</taxon>
        <taxon>Primates</taxon>
        <taxon>Haplorrhini</taxon>
        <taxon>Platyrrhini</taxon>
        <taxon>Cebidae</taxon>
        <taxon>Callitrichinae</taxon>
        <taxon>Saguinus</taxon>
    </lineage>
</organism>
<sequence>RGATPRPPGPRGDAARGADGAAKGSGRGGGSPLLRRVGAQAADAPSWPTRAPGWRRARTVTDR</sequence>
<proteinExistence type="predicted"/>
<keyword evidence="3" id="KW-1185">Reference proteome</keyword>
<evidence type="ECO:0000313" key="2">
    <source>
        <dbReference type="EMBL" id="KAK2085063.1"/>
    </source>
</evidence>
<feature type="compositionally biased region" description="Basic residues" evidence="1">
    <location>
        <begin position="53"/>
        <end position="63"/>
    </location>
</feature>
<name>A0ABQ9TK13_SAGOE</name>
<feature type="compositionally biased region" description="Low complexity" evidence="1">
    <location>
        <begin position="11"/>
        <end position="22"/>
    </location>
</feature>
<reference evidence="2 3" key="1">
    <citation type="submission" date="2023-05" db="EMBL/GenBank/DDBJ databases">
        <title>B98-5 Cell Line De Novo Hybrid Assembly: An Optical Mapping Approach.</title>
        <authorList>
            <person name="Kananen K."/>
            <person name="Auerbach J.A."/>
            <person name="Kautto E."/>
            <person name="Blachly J.S."/>
        </authorList>
    </citation>
    <scope>NUCLEOTIDE SEQUENCE [LARGE SCALE GENOMIC DNA]</scope>
    <source>
        <strain evidence="2">B95-8</strain>
        <tissue evidence="2">Cell line</tissue>
    </source>
</reference>
<evidence type="ECO:0000313" key="3">
    <source>
        <dbReference type="Proteomes" id="UP001266305"/>
    </source>
</evidence>
<dbReference type="Proteomes" id="UP001266305">
    <property type="component" value="Unassembled WGS sequence"/>
</dbReference>
<evidence type="ECO:0000256" key="1">
    <source>
        <dbReference type="SAM" id="MobiDB-lite"/>
    </source>
</evidence>
<feature type="compositionally biased region" description="Pro residues" evidence="1">
    <location>
        <begin position="1"/>
        <end position="10"/>
    </location>
</feature>
<protein>
    <submittedName>
        <fullName evidence="2">Uncharacterized protein</fullName>
    </submittedName>
</protein>
<dbReference type="EMBL" id="JASSZA010000021">
    <property type="protein sequence ID" value="KAK2085063.1"/>
    <property type="molecule type" value="Genomic_DNA"/>
</dbReference>
<comment type="caution">
    <text evidence="2">The sequence shown here is derived from an EMBL/GenBank/DDBJ whole genome shotgun (WGS) entry which is preliminary data.</text>
</comment>
<accession>A0ABQ9TK13</accession>
<gene>
    <name evidence="2" type="ORF">P7K49_036363</name>
</gene>
<feature type="region of interest" description="Disordered" evidence="1">
    <location>
        <begin position="1"/>
        <end position="63"/>
    </location>
</feature>
<feature type="non-terminal residue" evidence="2">
    <location>
        <position position="1"/>
    </location>
</feature>